<evidence type="ECO:0000256" key="2">
    <source>
        <dbReference type="SAM" id="Coils"/>
    </source>
</evidence>
<reference evidence="4" key="1">
    <citation type="submission" date="2016-12" db="EMBL/GenBank/DDBJ databases">
        <authorList>
            <person name="Varghese N."/>
            <person name="Submissions S."/>
        </authorList>
    </citation>
    <scope>NUCLEOTIDE SEQUENCE [LARGE SCALE GENOMIC DNA]</scope>
    <source>
        <strain evidence="4">DSM 13020</strain>
    </source>
</reference>
<name>A0A1M7RXT6_FERGO</name>
<organism evidence="3 4">
    <name type="scientific">Fervidobacterium gondwanense DSM 13020</name>
    <dbReference type="NCBI Taxonomy" id="1121883"/>
    <lineage>
        <taxon>Bacteria</taxon>
        <taxon>Thermotogati</taxon>
        <taxon>Thermotogota</taxon>
        <taxon>Thermotogae</taxon>
        <taxon>Thermotogales</taxon>
        <taxon>Fervidobacteriaceae</taxon>
        <taxon>Fervidobacterium</taxon>
    </lineage>
</organism>
<evidence type="ECO:0000313" key="4">
    <source>
        <dbReference type="Proteomes" id="UP000184207"/>
    </source>
</evidence>
<protein>
    <submittedName>
        <fullName evidence="3">FlgN protein</fullName>
    </submittedName>
</protein>
<sequence>MNTLKENLKSEIRTLESMIQAFRGLESAVLNRKMDMLSKYSVSIEELSLEISLLESQRDEFLKKLGYSTLVEYIEKDNSDERREISLMTAEIVEKLNELSIVMDAIRQIMEFNDRYFELLNHLVRGSSTQPTYSASGYGKSGTFQSSAYDSKYDRFK</sequence>
<dbReference type="InterPro" id="IPR007809">
    <property type="entry name" value="FlgN-like"/>
</dbReference>
<dbReference type="GO" id="GO:0044780">
    <property type="term" value="P:bacterial-type flagellum assembly"/>
    <property type="evidence" value="ECO:0007669"/>
    <property type="project" value="InterPro"/>
</dbReference>
<keyword evidence="4" id="KW-1185">Reference proteome</keyword>
<dbReference type="Proteomes" id="UP000184207">
    <property type="component" value="Unassembled WGS sequence"/>
</dbReference>
<dbReference type="STRING" id="1121883.SAMN02745226_00319"/>
<feature type="coiled-coil region" evidence="2">
    <location>
        <begin position="1"/>
        <end position="64"/>
    </location>
</feature>
<dbReference type="Pfam" id="PF05130">
    <property type="entry name" value="FlgN"/>
    <property type="match status" value="1"/>
</dbReference>
<keyword evidence="2" id="KW-0175">Coiled coil</keyword>
<proteinExistence type="predicted"/>
<dbReference type="SUPFAM" id="SSF140566">
    <property type="entry name" value="FlgN-like"/>
    <property type="match status" value="1"/>
</dbReference>
<evidence type="ECO:0000256" key="1">
    <source>
        <dbReference type="ARBA" id="ARBA00022795"/>
    </source>
</evidence>
<dbReference type="RefSeq" id="WP_072757600.1">
    <property type="nucleotide sequence ID" value="NZ_FRDJ01000001.1"/>
</dbReference>
<evidence type="ECO:0000313" key="3">
    <source>
        <dbReference type="EMBL" id="SHN51117.1"/>
    </source>
</evidence>
<keyword evidence="1" id="KW-1005">Bacterial flagellum biogenesis</keyword>
<accession>A0A1M7RXT6</accession>
<gene>
    <name evidence="3" type="ORF">SAMN02745226_00319</name>
</gene>
<dbReference type="Gene3D" id="1.20.58.300">
    <property type="entry name" value="FlgN-like"/>
    <property type="match status" value="1"/>
</dbReference>
<dbReference type="EMBL" id="FRDJ01000001">
    <property type="protein sequence ID" value="SHN51117.1"/>
    <property type="molecule type" value="Genomic_DNA"/>
</dbReference>
<dbReference type="OrthoDB" id="46330at2"/>
<dbReference type="InterPro" id="IPR036679">
    <property type="entry name" value="FlgN-like_sf"/>
</dbReference>
<dbReference type="AlphaFoldDB" id="A0A1M7RXT6"/>